<evidence type="ECO:0000256" key="5">
    <source>
        <dbReference type="ARBA" id="ARBA00022771"/>
    </source>
</evidence>
<dbReference type="Gene3D" id="1.20.120.1750">
    <property type="match status" value="1"/>
</dbReference>
<dbReference type="Proteomes" id="UP000682733">
    <property type="component" value="Unassembled WGS sequence"/>
</dbReference>
<dbReference type="InterPro" id="IPR051628">
    <property type="entry name" value="LUBAC_E3_Ligases"/>
</dbReference>
<dbReference type="GO" id="GO:0016740">
    <property type="term" value="F:transferase activity"/>
    <property type="evidence" value="ECO:0007669"/>
    <property type="project" value="UniProtKB-KW"/>
</dbReference>
<sequence length="325" mass="38510">MTASQIPILCKCVTCDIELSDNHLGIQCSRQHHYCRDCCQNFVTLFFSEPQLHIPLTCLECSEKIPEYQFERQLTDDQFEKYQSIMLTMQWWDECDKEYLAHCPYCQYVEIREHDKSIFLFCKYIQCRRVSCLVCKHECQTVNDYMDENIDDILGHSKCVELKHDKKIVDLAIINGSMIPCPTCGVSGMKDDNCTHMTCGKCCEYWCYFCGQKQEDCDVPDGHDVSLSNHNIDWDSNSQRCPMYLVSIKEFDQRWPDDDYECLEYFHRYRTLTLLYEVCKIIGEEKMNEIDEHFHSLHSCSYTMKEIQESGKSILIDYDREYQDQ</sequence>
<evidence type="ECO:0000256" key="7">
    <source>
        <dbReference type="ARBA" id="ARBA00022833"/>
    </source>
</evidence>
<evidence type="ECO:0000256" key="6">
    <source>
        <dbReference type="ARBA" id="ARBA00022786"/>
    </source>
</evidence>
<keyword evidence="3" id="KW-0479">Metal-binding</keyword>
<evidence type="ECO:0000313" key="10">
    <source>
        <dbReference type="EMBL" id="CAF1214423.1"/>
    </source>
</evidence>
<dbReference type="CDD" id="cd20336">
    <property type="entry name" value="Rcat_RBR"/>
    <property type="match status" value="1"/>
</dbReference>
<keyword evidence="5" id="KW-0863">Zinc-finger</keyword>
<keyword evidence="6" id="KW-0833">Ubl conjugation pathway</keyword>
<feature type="domain" description="RING-type" evidence="8">
    <location>
        <begin position="6"/>
        <end position="234"/>
    </location>
</feature>
<dbReference type="GO" id="GO:0008270">
    <property type="term" value="F:zinc ion binding"/>
    <property type="evidence" value="ECO:0007669"/>
    <property type="project" value="UniProtKB-KW"/>
</dbReference>
<dbReference type="PANTHER" id="PTHR22770">
    <property type="entry name" value="UBIQUITIN CONJUGATING ENZYME 7 INTERACTING PROTEIN-RELATED"/>
    <property type="match status" value="1"/>
</dbReference>
<evidence type="ECO:0000313" key="9">
    <source>
        <dbReference type="EMBL" id="CAF1133135.1"/>
    </source>
</evidence>
<evidence type="ECO:0000256" key="1">
    <source>
        <dbReference type="ARBA" id="ARBA00004906"/>
    </source>
</evidence>
<comment type="caution">
    <text evidence="10">The sequence shown here is derived from an EMBL/GenBank/DDBJ whole genome shotgun (WGS) entry which is preliminary data.</text>
</comment>
<protein>
    <recommendedName>
        <fullName evidence="8">RING-type domain-containing protein</fullName>
    </recommendedName>
</protein>
<proteinExistence type="predicted"/>
<keyword evidence="7" id="KW-0862">Zinc</keyword>
<keyword evidence="13" id="KW-1185">Reference proteome</keyword>
<evidence type="ECO:0000313" key="13">
    <source>
        <dbReference type="Proteomes" id="UP000663829"/>
    </source>
</evidence>
<gene>
    <name evidence="10" type="ORF">GPM918_LOCUS24378</name>
    <name evidence="9" type="ORF">OVA965_LOCUS20755</name>
    <name evidence="12" type="ORF">SRO942_LOCUS24377</name>
    <name evidence="11" type="ORF">TMI583_LOCUS21227</name>
</gene>
<comment type="pathway">
    <text evidence="1">Protein modification; protein ubiquitination.</text>
</comment>
<dbReference type="AlphaFoldDB" id="A0A814X8A9"/>
<dbReference type="Proteomes" id="UP000677228">
    <property type="component" value="Unassembled WGS sequence"/>
</dbReference>
<evidence type="ECO:0000256" key="2">
    <source>
        <dbReference type="ARBA" id="ARBA00022679"/>
    </source>
</evidence>
<accession>A0A814X8A9</accession>
<reference evidence="10" key="1">
    <citation type="submission" date="2021-02" db="EMBL/GenBank/DDBJ databases">
        <authorList>
            <person name="Nowell W R."/>
        </authorList>
    </citation>
    <scope>NUCLEOTIDE SEQUENCE</scope>
</reference>
<dbReference type="EMBL" id="CAJNOK010011144">
    <property type="protein sequence ID" value="CAF1133135.1"/>
    <property type="molecule type" value="Genomic_DNA"/>
</dbReference>
<dbReference type="SUPFAM" id="SSF57850">
    <property type="entry name" value="RING/U-box"/>
    <property type="match status" value="1"/>
</dbReference>
<keyword evidence="4" id="KW-0677">Repeat</keyword>
<organism evidence="10 13">
    <name type="scientific">Didymodactylos carnosus</name>
    <dbReference type="NCBI Taxonomy" id="1234261"/>
    <lineage>
        <taxon>Eukaryota</taxon>
        <taxon>Metazoa</taxon>
        <taxon>Spiralia</taxon>
        <taxon>Gnathifera</taxon>
        <taxon>Rotifera</taxon>
        <taxon>Eurotatoria</taxon>
        <taxon>Bdelloidea</taxon>
        <taxon>Philodinida</taxon>
        <taxon>Philodinidae</taxon>
        <taxon>Didymodactylos</taxon>
    </lineage>
</organism>
<dbReference type="OrthoDB" id="10009520at2759"/>
<dbReference type="EMBL" id="CAJNOQ010009059">
    <property type="protein sequence ID" value="CAF1214423.1"/>
    <property type="molecule type" value="Genomic_DNA"/>
</dbReference>
<evidence type="ECO:0000313" key="11">
    <source>
        <dbReference type="EMBL" id="CAF3918704.1"/>
    </source>
</evidence>
<evidence type="ECO:0000256" key="4">
    <source>
        <dbReference type="ARBA" id="ARBA00022737"/>
    </source>
</evidence>
<evidence type="ECO:0000259" key="8">
    <source>
        <dbReference type="PROSITE" id="PS51873"/>
    </source>
</evidence>
<evidence type="ECO:0000256" key="3">
    <source>
        <dbReference type="ARBA" id="ARBA00022723"/>
    </source>
</evidence>
<keyword evidence="2" id="KW-0808">Transferase</keyword>
<dbReference type="Proteomes" id="UP000681722">
    <property type="component" value="Unassembled WGS sequence"/>
</dbReference>
<dbReference type="Proteomes" id="UP000663829">
    <property type="component" value="Unassembled WGS sequence"/>
</dbReference>
<dbReference type="EMBL" id="CAJOBC010009060">
    <property type="protein sequence ID" value="CAF3978294.1"/>
    <property type="molecule type" value="Genomic_DNA"/>
</dbReference>
<dbReference type="PROSITE" id="PS51873">
    <property type="entry name" value="TRIAD"/>
    <property type="match status" value="1"/>
</dbReference>
<dbReference type="InterPro" id="IPR044066">
    <property type="entry name" value="TRIAD_supradom"/>
</dbReference>
<dbReference type="EMBL" id="CAJOBA010022815">
    <property type="protein sequence ID" value="CAF3918704.1"/>
    <property type="molecule type" value="Genomic_DNA"/>
</dbReference>
<evidence type="ECO:0000313" key="12">
    <source>
        <dbReference type="EMBL" id="CAF3978294.1"/>
    </source>
</evidence>
<name>A0A814X8A9_9BILA</name>